<evidence type="ECO:0000313" key="2">
    <source>
        <dbReference type="EMBL" id="CAI2379174.1"/>
    </source>
</evidence>
<organism evidence="2 3">
    <name type="scientific">Euplotes crassus</name>
    <dbReference type="NCBI Taxonomy" id="5936"/>
    <lineage>
        <taxon>Eukaryota</taxon>
        <taxon>Sar</taxon>
        <taxon>Alveolata</taxon>
        <taxon>Ciliophora</taxon>
        <taxon>Intramacronucleata</taxon>
        <taxon>Spirotrichea</taxon>
        <taxon>Hypotrichia</taxon>
        <taxon>Euplotida</taxon>
        <taxon>Euplotidae</taxon>
        <taxon>Moneuplotes</taxon>
    </lineage>
</organism>
<evidence type="ECO:0000256" key="1">
    <source>
        <dbReference type="SAM" id="Phobius"/>
    </source>
</evidence>
<dbReference type="Proteomes" id="UP001295684">
    <property type="component" value="Unassembled WGS sequence"/>
</dbReference>
<reference evidence="2" key="1">
    <citation type="submission" date="2023-07" db="EMBL/GenBank/DDBJ databases">
        <authorList>
            <consortium name="AG Swart"/>
            <person name="Singh M."/>
            <person name="Singh A."/>
            <person name="Seah K."/>
            <person name="Emmerich C."/>
        </authorList>
    </citation>
    <scope>NUCLEOTIDE SEQUENCE</scope>
    <source>
        <strain evidence="2">DP1</strain>
    </source>
</reference>
<feature type="transmembrane region" description="Helical" evidence="1">
    <location>
        <begin position="114"/>
        <end position="136"/>
    </location>
</feature>
<evidence type="ECO:0000313" key="3">
    <source>
        <dbReference type="Proteomes" id="UP001295684"/>
    </source>
</evidence>
<keyword evidence="1" id="KW-0812">Transmembrane</keyword>
<feature type="transmembrane region" description="Helical" evidence="1">
    <location>
        <begin position="86"/>
        <end position="102"/>
    </location>
</feature>
<keyword evidence="1" id="KW-1133">Transmembrane helix</keyword>
<feature type="transmembrane region" description="Helical" evidence="1">
    <location>
        <begin position="156"/>
        <end position="180"/>
    </location>
</feature>
<protein>
    <submittedName>
        <fullName evidence="2">Uncharacterized protein</fullName>
    </submittedName>
</protein>
<name>A0AAD2D355_EUPCR</name>
<sequence>MNEEGRSDRSESMDKSLSSIRSIDGYSYDQGQQKCFEKEVAIGSTMKLLQQLIVAILVFDVYYGYFYLFLYSNHPSAVIAHKLDRVARLLMGAAGVLGIIGYRKLDTNERYFSIYLKTKIVFSVILPLSTIVCRIYDCMTYKWSIKFPQDELCPYFGYTIWIIFEVVFWVTQAYILNMYIEMTAKGKYIKFKGLDANNVEMMKVKNP</sequence>
<keyword evidence="1" id="KW-0472">Membrane</keyword>
<keyword evidence="3" id="KW-1185">Reference proteome</keyword>
<accession>A0AAD2D355</accession>
<comment type="caution">
    <text evidence="2">The sequence shown here is derived from an EMBL/GenBank/DDBJ whole genome shotgun (WGS) entry which is preliminary data.</text>
</comment>
<dbReference type="AlphaFoldDB" id="A0AAD2D355"/>
<proteinExistence type="predicted"/>
<feature type="transmembrane region" description="Helical" evidence="1">
    <location>
        <begin position="48"/>
        <end position="66"/>
    </location>
</feature>
<dbReference type="EMBL" id="CAMPGE010021000">
    <property type="protein sequence ID" value="CAI2379174.1"/>
    <property type="molecule type" value="Genomic_DNA"/>
</dbReference>
<gene>
    <name evidence="2" type="ORF">ECRASSUSDP1_LOCUS20583</name>
</gene>